<evidence type="ECO:0000313" key="2">
    <source>
        <dbReference type="Proteomes" id="UP000319792"/>
    </source>
</evidence>
<dbReference type="EMBL" id="VIGV01000005">
    <property type="protein sequence ID" value="TWS22960.1"/>
    <property type="molecule type" value="Genomic_DNA"/>
</dbReference>
<sequence length="306" mass="33564">MGEILPRAHLRANGWSSNRITSAVRDRTLIRSARGLYVVAGGQDSAELYRTEVVATMQRRRGAASHQSAAELHDIPYFAADRALVHVTVDQAGGGGERGRVFLHARPLPMTDVVESAGVAVTSRARTAVDAAMTGNLVRAVIAFDAIRLVRRYPRPQDPTPTPVAEIEACMARLGRRRGCDVARKGLALSVEKSESAGESWARMQMLTWGIPAPDLQVRYDLGASTYYADFTFGPALIGEFDGRGKYGDTDEEKDDALDRERCRQQEFETAGFEVVRFGWRVLQREGALRALLAPSLKRHGLLDAG</sequence>
<dbReference type="RefSeq" id="WP_146435980.1">
    <property type="nucleotide sequence ID" value="NZ_VIGV01000005.1"/>
</dbReference>
<reference evidence="1 2" key="1">
    <citation type="submission" date="2019-06" db="EMBL/GenBank/DDBJ databases">
        <authorList>
            <person name="Teng J.L.L."/>
            <person name="Lee H.H."/>
            <person name="Lau S.K.P."/>
            <person name="Woo P.C.Y."/>
        </authorList>
    </citation>
    <scope>NUCLEOTIDE SEQUENCE [LARGE SCALE GENOMIC DNA]</scope>
    <source>
        <strain evidence="1 2">HKU70</strain>
    </source>
</reference>
<evidence type="ECO:0008006" key="3">
    <source>
        <dbReference type="Google" id="ProtNLM"/>
    </source>
</evidence>
<accession>A0A5C5RJT2</accession>
<reference evidence="1 2" key="2">
    <citation type="submission" date="2019-08" db="EMBL/GenBank/DDBJ databases">
        <title>Tsukamurella conjunctivitidis sp. nov., Tsukamurella assacharolytica sp. nov. and Tsukamurella sputae sp. nov. isolated from patients with conjunctivitis, bacteraemia (lymphoma) and respiratory infection (sputum) in Hong Kong.</title>
        <authorList>
            <person name="Fok K.M.N."/>
            <person name="Fong J.Y.H."/>
        </authorList>
    </citation>
    <scope>NUCLEOTIDE SEQUENCE [LARGE SCALE GENOMIC DNA]</scope>
    <source>
        <strain evidence="1 2">HKU70</strain>
    </source>
</reference>
<keyword evidence="2" id="KW-1185">Reference proteome</keyword>
<organism evidence="1 2">
    <name type="scientific">Tsukamurella sputi</name>
    <dbReference type="NCBI Taxonomy" id="2591848"/>
    <lineage>
        <taxon>Bacteria</taxon>
        <taxon>Bacillati</taxon>
        <taxon>Actinomycetota</taxon>
        <taxon>Actinomycetes</taxon>
        <taxon>Mycobacteriales</taxon>
        <taxon>Tsukamurellaceae</taxon>
        <taxon>Tsukamurella</taxon>
    </lineage>
</organism>
<gene>
    <name evidence="1" type="ORF">FK268_16325</name>
</gene>
<protein>
    <recommendedName>
        <fullName evidence="3">Type IV toxin-antitoxin system AbiEi family antitoxin domain-containing protein</fullName>
    </recommendedName>
</protein>
<dbReference type="OrthoDB" id="5143202at2"/>
<dbReference type="Proteomes" id="UP000319792">
    <property type="component" value="Unassembled WGS sequence"/>
</dbReference>
<comment type="caution">
    <text evidence="1">The sequence shown here is derived from an EMBL/GenBank/DDBJ whole genome shotgun (WGS) entry which is preliminary data.</text>
</comment>
<dbReference type="AlphaFoldDB" id="A0A5C5RJT2"/>
<evidence type="ECO:0000313" key="1">
    <source>
        <dbReference type="EMBL" id="TWS22960.1"/>
    </source>
</evidence>
<proteinExistence type="predicted"/>
<name>A0A5C5RJT2_9ACTN</name>